<name>A0ABR1QG18_9PEZI</name>
<dbReference type="GeneID" id="92074187"/>
<feature type="compositionally biased region" description="Polar residues" evidence="1">
    <location>
        <begin position="18"/>
        <end position="47"/>
    </location>
</feature>
<reference evidence="2 3" key="1">
    <citation type="submission" date="2023-01" db="EMBL/GenBank/DDBJ databases">
        <title>Analysis of 21 Apiospora genomes using comparative genomics revels a genus with tremendous synthesis potential of carbohydrate active enzymes and secondary metabolites.</title>
        <authorList>
            <person name="Sorensen T."/>
        </authorList>
    </citation>
    <scope>NUCLEOTIDE SEQUENCE [LARGE SCALE GENOMIC DNA]</scope>
    <source>
        <strain evidence="2 3">CBS 24483</strain>
    </source>
</reference>
<evidence type="ECO:0000313" key="3">
    <source>
        <dbReference type="Proteomes" id="UP001391051"/>
    </source>
</evidence>
<protein>
    <submittedName>
        <fullName evidence="2">Uncharacterized protein</fullName>
    </submittedName>
</protein>
<accession>A0ABR1QG18</accession>
<dbReference type="Proteomes" id="UP001391051">
    <property type="component" value="Unassembled WGS sequence"/>
</dbReference>
<feature type="compositionally biased region" description="Polar residues" evidence="1">
    <location>
        <begin position="84"/>
        <end position="111"/>
    </location>
</feature>
<organism evidence="2 3">
    <name type="scientific">Apiospora aurea</name>
    <dbReference type="NCBI Taxonomy" id="335848"/>
    <lineage>
        <taxon>Eukaryota</taxon>
        <taxon>Fungi</taxon>
        <taxon>Dikarya</taxon>
        <taxon>Ascomycota</taxon>
        <taxon>Pezizomycotina</taxon>
        <taxon>Sordariomycetes</taxon>
        <taxon>Xylariomycetidae</taxon>
        <taxon>Amphisphaeriales</taxon>
        <taxon>Apiosporaceae</taxon>
        <taxon>Apiospora</taxon>
    </lineage>
</organism>
<keyword evidence="3" id="KW-1185">Reference proteome</keyword>
<evidence type="ECO:0000313" key="2">
    <source>
        <dbReference type="EMBL" id="KAK7955681.1"/>
    </source>
</evidence>
<sequence>MCFGLFTRAKRYLAGRPSTRSQMESNRNSVATKTTGTTQDSSESSGLPSKRCVGREDDPASGRPGDTTHPDLDASSLRHEEPDQQQLGAESKDQASNTKEPTQAAAATNVSRPGPQNDAQPTENEEPKPLRLTQFSATRANRDIIDDGPPYGTKLYMVWARDAGLNEQQNRRIDEQLKTMVGPHRMYVSDTKFAGVNFWRAFLSMVQVELIRGMPEVGDERTQRAQAGIILVYMATY</sequence>
<proteinExistence type="predicted"/>
<feature type="compositionally biased region" description="Basic and acidic residues" evidence="1">
    <location>
        <begin position="53"/>
        <end position="82"/>
    </location>
</feature>
<dbReference type="RefSeq" id="XP_066700987.1">
    <property type="nucleotide sequence ID" value="XM_066841125.1"/>
</dbReference>
<feature type="region of interest" description="Disordered" evidence="1">
    <location>
        <begin position="14"/>
        <end position="130"/>
    </location>
</feature>
<dbReference type="EMBL" id="JAQQWE010000004">
    <property type="protein sequence ID" value="KAK7955681.1"/>
    <property type="molecule type" value="Genomic_DNA"/>
</dbReference>
<evidence type="ECO:0000256" key="1">
    <source>
        <dbReference type="SAM" id="MobiDB-lite"/>
    </source>
</evidence>
<comment type="caution">
    <text evidence="2">The sequence shown here is derived from an EMBL/GenBank/DDBJ whole genome shotgun (WGS) entry which is preliminary data.</text>
</comment>
<gene>
    <name evidence="2" type="ORF">PG986_004903</name>
</gene>